<comment type="similarity">
    <text evidence="5">Belongs to the Rap family.</text>
</comment>
<dbReference type="Gene3D" id="1.25.40.10">
    <property type="entry name" value="Tetratricopeptide repeat domain"/>
    <property type="match status" value="2"/>
</dbReference>
<evidence type="ECO:0000256" key="7">
    <source>
        <dbReference type="SAM" id="Coils"/>
    </source>
</evidence>
<keyword evidence="3" id="KW-0677">Repeat</keyword>
<dbReference type="EMBL" id="LT899436">
    <property type="protein sequence ID" value="SNR15288.1"/>
    <property type="molecule type" value="Genomic_DNA"/>
</dbReference>
<dbReference type="PANTHER" id="PTHR46630">
    <property type="entry name" value="TETRATRICOPEPTIDE REPEAT PROTEIN 29"/>
    <property type="match status" value="1"/>
</dbReference>
<dbReference type="GO" id="GO:0003677">
    <property type="term" value="F:DNA binding"/>
    <property type="evidence" value="ECO:0007669"/>
    <property type="project" value="InterPro"/>
</dbReference>
<reference evidence="9 10" key="1">
    <citation type="submission" date="2017-07" db="EMBL/GenBank/DDBJ databases">
        <authorList>
            <person name="Sun Z.S."/>
            <person name="Albrecht U."/>
            <person name="Echele G."/>
            <person name="Lee C.C."/>
        </authorList>
    </citation>
    <scope>NUCLEOTIDE SEQUENCE [LARGE SCALE GENOMIC DNA]</scope>
    <source>
        <strain evidence="10">type strain: KCTC 22618</strain>
    </source>
</reference>
<keyword evidence="8" id="KW-0812">Transmembrane</keyword>
<evidence type="ECO:0000313" key="10">
    <source>
        <dbReference type="Proteomes" id="UP000215214"/>
    </source>
</evidence>
<dbReference type="Gene3D" id="1.10.10.10">
    <property type="entry name" value="Winged helix-like DNA-binding domain superfamily/Winged helix DNA-binding domain"/>
    <property type="match status" value="1"/>
</dbReference>
<dbReference type="InterPro" id="IPR016032">
    <property type="entry name" value="Sig_transdc_resp-reg_C-effctor"/>
</dbReference>
<evidence type="ECO:0000256" key="2">
    <source>
        <dbReference type="ARBA" id="ARBA00022490"/>
    </source>
</evidence>
<accession>A0A238U9P5</accession>
<evidence type="ECO:0000256" key="5">
    <source>
        <dbReference type="ARBA" id="ARBA00038253"/>
    </source>
</evidence>
<keyword evidence="7" id="KW-0175">Coiled coil</keyword>
<evidence type="ECO:0000256" key="8">
    <source>
        <dbReference type="SAM" id="Phobius"/>
    </source>
</evidence>
<dbReference type="AlphaFoldDB" id="A0A238U9P5"/>
<dbReference type="KEGG" id="tje:TJEJU_1559"/>
<keyword evidence="10" id="KW-1185">Reference proteome</keyword>
<feature type="transmembrane region" description="Helical" evidence="8">
    <location>
        <begin position="365"/>
        <end position="385"/>
    </location>
</feature>
<dbReference type="SUPFAM" id="SSF48452">
    <property type="entry name" value="TPR-like"/>
    <property type="match status" value="2"/>
</dbReference>
<keyword evidence="8" id="KW-0472">Membrane</keyword>
<dbReference type="SMART" id="SM00028">
    <property type="entry name" value="TPR"/>
    <property type="match status" value="6"/>
</dbReference>
<protein>
    <submittedName>
        <fullName evidence="9">Uncharacterized protein</fullName>
    </submittedName>
</protein>
<evidence type="ECO:0000256" key="3">
    <source>
        <dbReference type="ARBA" id="ARBA00022737"/>
    </source>
</evidence>
<dbReference type="PROSITE" id="PS50005">
    <property type="entry name" value="TPR"/>
    <property type="match status" value="1"/>
</dbReference>
<dbReference type="OrthoDB" id="1393953at2"/>
<comment type="subcellular location">
    <subcellularLocation>
        <location evidence="1">Cytoplasm</location>
    </subcellularLocation>
</comment>
<keyword evidence="2" id="KW-0963">Cytoplasm</keyword>
<dbReference type="PANTHER" id="PTHR46630:SF1">
    <property type="entry name" value="TETRATRICOPEPTIDE REPEAT PROTEIN 29"/>
    <property type="match status" value="1"/>
</dbReference>
<dbReference type="InterPro" id="IPR011990">
    <property type="entry name" value="TPR-like_helical_dom_sf"/>
</dbReference>
<proteinExistence type="inferred from homology"/>
<evidence type="ECO:0000313" key="9">
    <source>
        <dbReference type="EMBL" id="SNR15288.1"/>
    </source>
</evidence>
<dbReference type="GO" id="GO:0006355">
    <property type="term" value="P:regulation of DNA-templated transcription"/>
    <property type="evidence" value="ECO:0007669"/>
    <property type="project" value="InterPro"/>
</dbReference>
<keyword evidence="4 6" id="KW-0802">TPR repeat</keyword>
<dbReference type="RefSeq" id="WP_095070898.1">
    <property type="nucleotide sequence ID" value="NZ_LT899436.1"/>
</dbReference>
<name>A0A238U9P5_9FLAO</name>
<feature type="coiled-coil region" evidence="7">
    <location>
        <begin position="422"/>
        <end position="449"/>
    </location>
</feature>
<keyword evidence="8" id="KW-1133">Transmembrane helix</keyword>
<sequence length="518" mass="61457">MKKLVTHVFLFISIVIQAQNRDTTLIRLESDLQKKQTDSLRVEALLNLCAYQKKRDYNKVIVYCKEIHKILDQVNYDTRLQRAKTYGHSGIYKRRKTDYTGALKDYHAAEKIYIKINDTVQLSTIYHNIAFIYRKRKEYQKSIQLFKKAIAINFLNKRYKNLANNYSMMSACYKNSKQIDSAFYILDKAIYYFELSNYEEGKQQAISNKASLYSMQKEYDKALHIYLEYLKYTQQINKKRSIINTLSNIANIYLKTEAYDKALVHINNSIEMAISEDTKQYLYNAYLIRSKIYKAMKKYELAFDDVKKYNSINRKINDIRKIRELKTLEILNTYEKKQLRDSIVKAKERKLLQIQSQNKKLQNRLYSIVLIILLLILLSMVIYAYKYMKKKNGISPKHEKTNLEKYDKSLQEELQQSLQLIIHSLKSNQQVAKEDINVLKKQIHTLNNEYLKRLKTKHQKLTKTDIEICSFIKIGLSRSEIALLRNTSLEAVKSTRFRLKKKLNLTSEHSLNNYLLKL</sequence>
<organism evidence="9 10">
    <name type="scientific">Tenacibaculum jejuense</name>
    <dbReference type="NCBI Taxonomy" id="584609"/>
    <lineage>
        <taxon>Bacteria</taxon>
        <taxon>Pseudomonadati</taxon>
        <taxon>Bacteroidota</taxon>
        <taxon>Flavobacteriia</taxon>
        <taxon>Flavobacteriales</taxon>
        <taxon>Flavobacteriaceae</taxon>
        <taxon>Tenacibaculum</taxon>
    </lineage>
</organism>
<feature type="repeat" description="TPR" evidence="6">
    <location>
        <begin position="123"/>
        <end position="156"/>
    </location>
</feature>
<evidence type="ECO:0000256" key="6">
    <source>
        <dbReference type="PROSITE-ProRule" id="PRU00339"/>
    </source>
</evidence>
<dbReference type="Pfam" id="PF13424">
    <property type="entry name" value="TPR_12"/>
    <property type="match status" value="1"/>
</dbReference>
<evidence type="ECO:0000256" key="4">
    <source>
        <dbReference type="ARBA" id="ARBA00022803"/>
    </source>
</evidence>
<dbReference type="InterPro" id="IPR019734">
    <property type="entry name" value="TPR_rpt"/>
</dbReference>
<gene>
    <name evidence="9" type="ORF">TJEJU_1559</name>
</gene>
<dbReference type="Proteomes" id="UP000215214">
    <property type="component" value="Chromosome TJEJU"/>
</dbReference>
<dbReference type="SUPFAM" id="SSF46894">
    <property type="entry name" value="C-terminal effector domain of the bipartite response regulators"/>
    <property type="match status" value="1"/>
</dbReference>
<dbReference type="InterPro" id="IPR036388">
    <property type="entry name" value="WH-like_DNA-bd_sf"/>
</dbReference>
<evidence type="ECO:0000256" key="1">
    <source>
        <dbReference type="ARBA" id="ARBA00004496"/>
    </source>
</evidence>
<dbReference type="InterPro" id="IPR051476">
    <property type="entry name" value="Bac_ResReg_Asp_Phosphatase"/>
</dbReference>
<dbReference type="GO" id="GO:0005737">
    <property type="term" value="C:cytoplasm"/>
    <property type="evidence" value="ECO:0007669"/>
    <property type="project" value="UniProtKB-SubCell"/>
</dbReference>